<dbReference type="Pfam" id="PF03732">
    <property type="entry name" value="Retrotrans_gag"/>
    <property type="match status" value="1"/>
</dbReference>
<keyword evidence="3" id="KW-1185">Reference proteome</keyword>
<dbReference type="InterPro" id="IPR005162">
    <property type="entry name" value="Retrotrans_gag_dom"/>
</dbReference>
<gene>
    <name evidence="2" type="ORF">EPI10_027983</name>
</gene>
<dbReference type="PANTHER" id="PTHR33223">
    <property type="entry name" value="CCHC-TYPE DOMAIN-CONTAINING PROTEIN"/>
    <property type="match status" value="1"/>
</dbReference>
<protein>
    <submittedName>
        <fullName evidence="2">Protein FAR1-RELATED SEQUENCE 5-like</fullName>
    </submittedName>
</protein>
<reference evidence="3" key="1">
    <citation type="journal article" date="2019" name="Plant Biotechnol. J.">
        <title>Genome sequencing of the Australian wild diploid species Gossypium australe highlights disease resistance and delayed gland morphogenesis.</title>
        <authorList>
            <person name="Cai Y."/>
            <person name="Cai X."/>
            <person name="Wang Q."/>
            <person name="Wang P."/>
            <person name="Zhang Y."/>
            <person name="Cai C."/>
            <person name="Xu Y."/>
            <person name="Wang K."/>
            <person name="Zhou Z."/>
            <person name="Wang C."/>
            <person name="Geng S."/>
            <person name="Li B."/>
            <person name="Dong Q."/>
            <person name="Hou Y."/>
            <person name="Wang H."/>
            <person name="Ai P."/>
            <person name="Liu Z."/>
            <person name="Yi F."/>
            <person name="Sun M."/>
            <person name="An G."/>
            <person name="Cheng J."/>
            <person name="Zhang Y."/>
            <person name="Shi Q."/>
            <person name="Xie Y."/>
            <person name="Shi X."/>
            <person name="Chang Y."/>
            <person name="Huang F."/>
            <person name="Chen Y."/>
            <person name="Hong S."/>
            <person name="Mi L."/>
            <person name="Sun Q."/>
            <person name="Zhang L."/>
            <person name="Zhou B."/>
            <person name="Peng R."/>
            <person name="Zhang X."/>
            <person name="Liu F."/>
        </authorList>
    </citation>
    <scope>NUCLEOTIDE SEQUENCE [LARGE SCALE GENOMIC DNA]</scope>
    <source>
        <strain evidence="3">cv. PA1801</strain>
    </source>
</reference>
<proteinExistence type="predicted"/>
<feature type="domain" description="Retrotransposon gag" evidence="1">
    <location>
        <begin position="21"/>
        <end position="103"/>
    </location>
</feature>
<sequence length="148" mass="17233">MISVCDSFRQQGVPEDALRLKAWLNALLSGKMASWNDLCQRFLLRYNPYNINAKLRNDISSFRQSEDETLFKAWERFKKLLIKCLMHGFQHCTQMEMFYNGLKAHTMMVFDASTNGTFLGKTYNEAYEILGRIANNDYQYSNTIVGIC</sequence>
<dbReference type="Proteomes" id="UP000325315">
    <property type="component" value="Unassembled WGS sequence"/>
</dbReference>
<dbReference type="OrthoDB" id="999762at2759"/>
<comment type="caution">
    <text evidence="2">The sequence shown here is derived from an EMBL/GenBank/DDBJ whole genome shotgun (WGS) entry which is preliminary data.</text>
</comment>
<dbReference type="PANTHER" id="PTHR33223:SF6">
    <property type="entry name" value="CCHC-TYPE DOMAIN-CONTAINING PROTEIN"/>
    <property type="match status" value="1"/>
</dbReference>
<evidence type="ECO:0000313" key="2">
    <source>
        <dbReference type="EMBL" id="KAA3461411.1"/>
    </source>
</evidence>
<accession>A0A5B6UTG7</accession>
<evidence type="ECO:0000313" key="3">
    <source>
        <dbReference type="Proteomes" id="UP000325315"/>
    </source>
</evidence>
<dbReference type="AlphaFoldDB" id="A0A5B6UTG7"/>
<organism evidence="2 3">
    <name type="scientific">Gossypium australe</name>
    <dbReference type="NCBI Taxonomy" id="47621"/>
    <lineage>
        <taxon>Eukaryota</taxon>
        <taxon>Viridiplantae</taxon>
        <taxon>Streptophyta</taxon>
        <taxon>Embryophyta</taxon>
        <taxon>Tracheophyta</taxon>
        <taxon>Spermatophyta</taxon>
        <taxon>Magnoliopsida</taxon>
        <taxon>eudicotyledons</taxon>
        <taxon>Gunneridae</taxon>
        <taxon>Pentapetalae</taxon>
        <taxon>rosids</taxon>
        <taxon>malvids</taxon>
        <taxon>Malvales</taxon>
        <taxon>Malvaceae</taxon>
        <taxon>Malvoideae</taxon>
        <taxon>Gossypium</taxon>
    </lineage>
</organism>
<dbReference type="EMBL" id="SMMG02000009">
    <property type="protein sequence ID" value="KAA3461411.1"/>
    <property type="molecule type" value="Genomic_DNA"/>
</dbReference>
<name>A0A5B6UTG7_9ROSI</name>
<evidence type="ECO:0000259" key="1">
    <source>
        <dbReference type="Pfam" id="PF03732"/>
    </source>
</evidence>